<evidence type="ECO:0000256" key="6">
    <source>
        <dbReference type="ARBA" id="ARBA00023125"/>
    </source>
</evidence>
<dbReference type="CDD" id="cd00383">
    <property type="entry name" value="trans_reg_C"/>
    <property type="match status" value="1"/>
</dbReference>
<feature type="region of interest" description="Disordered" evidence="9">
    <location>
        <begin position="232"/>
        <end position="264"/>
    </location>
</feature>
<evidence type="ECO:0000256" key="7">
    <source>
        <dbReference type="ARBA" id="ARBA00023163"/>
    </source>
</evidence>
<dbReference type="GO" id="GO:0000976">
    <property type="term" value="F:transcription cis-regulatory region binding"/>
    <property type="evidence" value="ECO:0007669"/>
    <property type="project" value="TreeGrafter"/>
</dbReference>
<keyword evidence="5" id="KW-0805">Transcription regulation</keyword>
<evidence type="ECO:0000256" key="4">
    <source>
        <dbReference type="ARBA" id="ARBA00023012"/>
    </source>
</evidence>
<dbReference type="PANTHER" id="PTHR48111">
    <property type="entry name" value="REGULATOR OF RPOS"/>
    <property type="match status" value="1"/>
</dbReference>
<feature type="domain" description="OmpR/PhoB-type" evidence="10">
    <location>
        <begin position="126"/>
        <end position="225"/>
    </location>
</feature>
<dbReference type="GO" id="GO:0005829">
    <property type="term" value="C:cytosol"/>
    <property type="evidence" value="ECO:0007669"/>
    <property type="project" value="TreeGrafter"/>
</dbReference>
<dbReference type="PANTHER" id="PTHR48111:SF35">
    <property type="entry name" value="TRANSCRIPTIONAL REGULATORY PROTEIN QSEB"/>
    <property type="match status" value="1"/>
</dbReference>
<feature type="DNA-binding region" description="OmpR/PhoB-type" evidence="8">
    <location>
        <begin position="126"/>
        <end position="225"/>
    </location>
</feature>
<dbReference type="InterPro" id="IPR016032">
    <property type="entry name" value="Sig_transdc_resp-reg_C-effctor"/>
</dbReference>
<evidence type="ECO:0000313" key="12">
    <source>
        <dbReference type="Proteomes" id="UP000184395"/>
    </source>
</evidence>
<dbReference type="InterPro" id="IPR036388">
    <property type="entry name" value="WH-like_DNA-bd_sf"/>
</dbReference>
<dbReference type="GO" id="GO:0006355">
    <property type="term" value="P:regulation of DNA-templated transcription"/>
    <property type="evidence" value="ECO:0007669"/>
    <property type="project" value="InterPro"/>
</dbReference>
<evidence type="ECO:0000256" key="9">
    <source>
        <dbReference type="SAM" id="MobiDB-lite"/>
    </source>
</evidence>
<evidence type="ECO:0000256" key="2">
    <source>
        <dbReference type="ARBA" id="ARBA00022490"/>
    </source>
</evidence>
<dbReference type="SMART" id="SM00862">
    <property type="entry name" value="Trans_reg_C"/>
    <property type="match status" value="1"/>
</dbReference>
<evidence type="ECO:0000256" key="8">
    <source>
        <dbReference type="PROSITE-ProRule" id="PRU01091"/>
    </source>
</evidence>
<keyword evidence="4" id="KW-0902">Two-component regulatory system</keyword>
<dbReference type="GO" id="GO:0032993">
    <property type="term" value="C:protein-DNA complex"/>
    <property type="evidence" value="ECO:0007669"/>
    <property type="project" value="TreeGrafter"/>
</dbReference>
<accession>A0A1M6Z3B4</accession>
<dbReference type="SUPFAM" id="SSF52172">
    <property type="entry name" value="CheY-like"/>
    <property type="match status" value="1"/>
</dbReference>
<evidence type="ECO:0000313" key="11">
    <source>
        <dbReference type="EMBL" id="SHL24902.1"/>
    </source>
</evidence>
<sequence>MRFALVTEDPVLTRDLTGCFASDPIVIEPFSAGQDFLRAARATMYDLVLIDARNSSLLLDVLQSSRNSDATVGTPVVVLTPFPDWAAMLGWINAGATDVAYRYDLEQVRLRAHVVLQRETHRAAGADTIELGSYVLRKDVGLVALDGVEIPLTPREFTIAWLFFSNPGRFLSRAQIAGSVWGSREHVASRSIEQHVYKLRKKLRLSHASGLNLKTVYALGYRLDSVLSVSPPDGQTGAPKPGAARPSCAMQSDAREQGADVADA</sequence>
<dbReference type="InterPro" id="IPR039420">
    <property type="entry name" value="WalR-like"/>
</dbReference>
<name>A0A1M6Z3B4_9BURK</name>
<keyword evidence="7" id="KW-0804">Transcription</keyword>
<dbReference type="GO" id="GO:0000156">
    <property type="term" value="F:phosphorelay response regulator activity"/>
    <property type="evidence" value="ECO:0007669"/>
    <property type="project" value="TreeGrafter"/>
</dbReference>
<dbReference type="InterPro" id="IPR011006">
    <property type="entry name" value="CheY-like_superfamily"/>
</dbReference>
<dbReference type="RefSeq" id="WP_143169543.1">
    <property type="nucleotide sequence ID" value="NZ_CADFGY010000021.1"/>
</dbReference>
<dbReference type="Proteomes" id="UP000184395">
    <property type="component" value="Unassembled WGS sequence"/>
</dbReference>
<proteinExistence type="predicted"/>
<dbReference type="Gene3D" id="1.10.10.10">
    <property type="entry name" value="Winged helix-like DNA-binding domain superfamily/Winged helix DNA-binding domain"/>
    <property type="match status" value="1"/>
</dbReference>
<evidence type="ECO:0000256" key="5">
    <source>
        <dbReference type="ARBA" id="ARBA00023015"/>
    </source>
</evidence>
<gene>
    <name evidence="11" type="ORF">SAMN05192548_10873</name>
</gene>
<evidence type="ECO:0000256" key="1">
    <source>
        <dbReference type="ARBA" id="ARBA00004496"/>
    </source>
</evidence>
<dbReference type="STRING" id="169427.SAMN05192548_10873"/>
<keyword evidence="2" id="KW-0963">Cytoplasm</keyword>
<dbReference type="InterPro" id="IPR001867">
    <property type="entry name" value="OmpR/PhoB-type_DNA-bd"/>
</dbReference>
<evidence type="ECO:0000256" key="3">
    <source>
        <dbReference type="ARBA" id="ARBA00022553"/>
    </source>
</evidence>
<reference evidence="11 12" key="1">
    <citation type="submission" date="2016-11" db="EMBL/GenBank/DDBJ databases">
        <authorList>
            <person name="Jaros S."/>
            <person name="Januszkiewicz K."/>
            <person name="Wedrychowicz H."/>
        </authorList>
    </citation>
    <scope>NUCLEOTIDE SEQUENCE [LARGE SCALE GENOMIC DNA]</scope>
    <source>
        <strain evidence="11 12">LMG 20594</strain>
    </source>
</reference>
<evidence type="ECO:0000259" key="10">
    <source>
        <dbReference type="PROSITE" id="PS51755"/>
    </source>
</evidence>
<comment type="subcellular location">
    <subcellularLocation>
        <location evidence="1">Cytoplasm</location>
    </subcellularLocation>
</comment>
<keyword evidence="3" id="KW-0597">Phosphoprotein</keyword>
<dbReference type="EMBL" id="FRAB01000087">
    <property type="protein sequence ID" value="SHL24902.1"/>
    <property type="molecule type" value="Genomic_DNA"/>
</dbReference>
<dbReference type="SUPFAM" id="SSF46894">
    <property type="entry name" value="C-terminal effector domain of the bipartite response regulators"/>
    <property type="match status" value="1"/>
</dbReference>
<dbReference type="Gene3D" id="3.40.50.2300">
    <property type="match status" value="1"/>
</dbReference>
<protein>
    <submittedName>
        <fullName evidence="11">DNA-binding response regulator, OmpR family, contains REC and winged-helix (WHTH) domain</fullName>
    </submittedName>
</protein>
<dbReference type="PROSITE" id="PS51755">
    <property type="entry name" value="OMPR_PHOB"/>
    <property type="match status" value="1"/>
</dbReference>
<organism evidence="11 12">
    <name type="scientific">Paraburkholderia terricola</name>
    <dbReference type="NCBI Taxonomy" id="169427"/>
    <lineage>
        <taxon>Bacteria</taxon>
        <taxon>Pseudomonadati</taxon>
        <taxon>Pseudomonadota</taxon>
        <taxon>Betaproteobacteria</taxon>
        <taxon>Burkholderiales</taxon>
        <taxon>Burkholderiaceae</taxon>
        <taxon>Paraburkholderia</taxon>
    </lineage>
</organism>
<dbReference type="Pfam" id="PF00486">
    <property type="entry name" value="Trans_reg_C"/>
    <property type="match status" value="1"/>
</dbReference>
<keyword evidence="6 8" id="KW-0238">DNA-binding</keyword>
<dbReference type="AlphaFoldDB" id="A0A1M6Z3B4"/>